<sequence>MPTYEFRNNETGEIEEYLLSFSAIDKFKEENPHLERIWTDTPNVIYKGSGFYSTDYKQVPKSKKSDHTEKSDEQKKKSIKESGKNEKKSKKSETKSTKRETKSSNKN</sequence>
<evidence type="ECO:0000256" key="1">
    <source>
        <dbReference type="SAM" id="MobiDB-lite"/>
    </source>
</evidence>
<accession>A0A382WRB5</accession>
<protein>
    <recommendedName>
        <fullName evidence="3">FmdB family transcriptional regulator</fullName>
    </recommendedName>
</protein>
<feature type="region of interest" description="Disordered" evidence="1">
    <location>
        <begin position="49"/>
        <end position="107"/>
    </location>
</feature>
<dbReference type="EMBL" id="UINC01161645">
    <property type="protein sequence ID" value="SVD60955.1"/>
    <property type="molecule type" value="Genomic_DNA"/>
</dbReference>
<feature type="compositionally biased region" description="Basic and acidic residues" evidence="1">
    <location>
        <begin position="63"/>
        <end position="107"/>
    </location>
</feature>
<evidence type="ECO:0000313" key="2">
    <source>
        <dbReference type="EMBL" id="SVD60955.1"/>
    </source>
</evidence>
<evidence type="ECO:0008006" key="3">
    <source>
        <dbReference type="Google" id="ProtNLM"/>
    </source>
</evidence>
<organism evidence="2">
    <name type="scientific">marine metagenome</name>
    <dbReference type="NCBI Taxonomy" id="408172"/>
    <lineage>
        <taxon>unclassified sequences</taxon>
        <taxon>metagenomes</taxon>
        <taxon>ecological metagenomes</taxon>
    </lineage>
</organism>
<reference evidence="2" key="1">
    <citation type="submission" date="2018-05" db="EMBL/GenBank/DDBJ databases">
        <authorList>
            <person name="Lanie J.A."/>
            <person name="Ng W.-L."/>
            <person name="Kazmierczak K.M."/>
            <person name="Andrzejewski T.M."/>
            <person name="Davidsen T.M."/>
            <person name="Wayne K.J."/>
            <person name="Tettelin H."/>
            <person name="Glass J.I."/>
            <person name="Rusch D."/>
            <person name="Podicherti R."/>
            <person name="Tsui H.-C.T."/>
            <person name="Winkler M.E."/>
        </authorList>
    </citation>
    <scope>NUCLEOTIDE SEQUENCE</scope>
</reference>
<name>A0A382WRB5_9ZZZZ</name>
<gene>
    <name evidence="2" type="ORF">METZ01_LOCUS413809</name>
</gene>
<dbReference type="AlphaFoldDB" id="A0A382WRB5"/>
<proteinExistence type="predicted"/>